<comment type="caution">
    <text evidence="5">The sequence shown here is derived from an EMBL/GenBank/DDBJ whole genome shotgun (WGS) entry which is preliminary data.</text>
</comment>
<dbReference type="InterPro" id="IPR036812">
    <property type="entry name" value="NAD(P)_OxRdtase_dom_sf"/>
</dbReference>
<dbReference type="SUPFAM" id="SSF54928">
    <property type="entry name" value="RNA-binding domain, RBD"/>
    <property type="match status" value="1"/>
</dbReference>
<dbReference type="InterPro" id="IPR012677">
    <property type="entry name" value="Nucleotide-bd_a/b_plait_sf"/>
</dbReference>
<dbReference type="GO" id="GO:0016491">
    <property type="term" value="F:oxidoreductase activity"/>
    <property type="evidence" value="ECO:0007669"/>
    <property type="project" value="UniProtKB-KW"/>
</dbReference>
<feature type="compositionally biased region" description="Pro residues" evidence="3">
    <location>
        <begin position="203"/>
        <end position="237"/>
    </location>
</feature>
<accession>A0AA36HKS5</accession>
<keyword evidence="2" id="KW-0694">RNA-binding</keyword>
<dbReference type="Pfam" id="PF00248">
    <property type="entry name" value="Aldo_ket_red"/>
    <property type="match status" value="1"/>
</dbReference>
<organism evidence="5 6">
    <name type="scientific">Effrenium voratum</name>
    <dbReference type="NCBI Taxonomy" id="2562239"/>
    <lineage>
        <taxon>Eukaryota</taxon>
        <taxon>Sar</taxon>
        <taxon>Alveolata</taxon>
        <taxon>Dinophyceae</taxon>
        <taxon>Suessiales</taxon>
        <taxon>Symbiodiniaceae</taxon>
        <taxon>Effrenium</taxon>
    </lineage>
</organism>
<reference evidence="5" key="1">
    <citation type="submission" date="2023-08" db="EMBL/GenBank/DDBJ databases">
        <authorList>
            <person name="Chen Y."/>
            <person name="Shah S."/>
            <person name="Dougan E. K."/>
            <person name="Thang M."/>
            <person name="Chan C."/>
        </authorList>
    </citation>
    <scope>NUCLEOTIDE SEQUENCE</scope>
</reference>
<name>A0AA36HKS5_9DINO</name>
<dbReference type="GO" id="GO:0005737">
    <property type="term" value="C:cytoplasm"/>
    <property type="evidence" value="ECO:0007669"/>
    <property type="project" value="TreeGrafter"/>
</dbReference>
<evidence type="ECO:0000256" key="2">
    <source>
        <dbReference type="PROSITE-ProRule" id="PRU00176"/>
    </source>
</evidence>
<keyword evidence="6" id="KW-1185">Reference proteome</keyword>
<protein>
    <recommendedName>
        <fullName evidence="4">RRM domain-containing protein</fullName>
    </recommendedName>
</protein>
<evidence type="ECO:0000256" key="3">
    <source>
        <dbReference type="SAM" id="MobiDB-lite"/>
    </source>
</evidence>
<dbReference type="GO" id="GO:0003723">
    <property type="term" value="F:RNA binding"/>
    <property type="evidence" value="ECO:0007669"/>
    <property type="project" value="UniProtKB-UniRule"/>
</dbReference>
<dbReference type="PROSITE" id="PS50102">
    <property type="entry name" value="RRM"/>
    <property type="match status" value="1"/>
</dbReference>
<evidence type="ECO:0000256" key="1">
    <source>
        <dbReference type="ARBA" id="ARBA00023002"/>
    </source>
</evidence>
<evidence type="ECO:0000313" key="5">
    <source>
        <dbReference type="EMBL" id="CAJ1370641.1"/>
    </source>
</evidence>
<gene>
    <name evidence="5" type="ORF">EVOR1521_LOCUS1167</name>
</gene>
<dbReference type="SMART" id="SM00360">
    <property type="entry name" value="RRM"/>
    <property type="match status" value="1"/>
</dbReference>
<feature type="domain" description="RRM" evidence="4">
    <location>
        <begin position="65"/>
        <end position="135"/>
    </location>
</feature>
<dbReference type="SUPFAM" id="SSF51430">
    <property type="entry name" value="NAD(P)-linked oxidoreductase"/>
    <property type="match status" value="1"/>
</dbReference>
<dbReference type="PANTHER" id="PTHR43625">
    <property type="entry name" value="AFLATOXIN B1 ALDEHYDE REDUCTASE"/>
    <property type="match status" value="1"/>
</dbReference>
<dbReference type="AlphaFoldDB" id="A0AA36HKS5"/>
<dbReference type="InterPro" id="IPR023210">
    <property type="entry name" value="NADP_OxRdtase_dom"/>
</dbReference>
<keyword evidence="1" id="KW-0560">Oxidoreductase</keyword>
<sequence length="786" mass="85797">MVQLDSRYAFVTFKFAADADCAVVDTQHFPGVQRQLAMGFATPRKKDADDIQQKQDAMLSDQDPCKVFVGGISDRDGEEEVGDFFSQWGLVTLVYRDKANWGFVHFASKEGAMRVLEESSITFHRRKLDIKKASESKKIMSDDERHDLVKRAIARHFHKKTMPPATPGYPPPGGYYPPPPGYYGAPPGYPGYPPSSYPPPAYPPQYPPGPYGAPPPPSGGYPPPPPREGQMALPPPEDPYRHPGAAKLESASFRVRPGVCAGSARKGIPEIHMARMPVAAVATTAKGSTRGTGVRRAAIPTLTLQALTVHRRIRKVRPRAPTLPINQTPDMIRGAVFLTACQQLCKTCGNKRLTRRMWQVELMKPCQSTAVLPRGTFVVWPAQDPRAASHWPAVSSARGGSSSSSAAEPRSAAPRVLALPLVLVPARRALKEIGGRKRQLVSKARRVSCKASGDEEPGDIDISSLQQLIQKQRSATELGICTNDWHPEIFDDVPQGYRDALEAGVDLVDVLANGGALQLLADATKTQPRFSVRVAPKPTLGLGYILNKSLVQHLTVLSPLQQAMKRLNVGYIETLTIHSDGQGRMQFPFWVYDAVVGAYQKGLCSKIGVSHPNADVKSVRQAKQELEKRGATLSCVFVKLSLLEREAVQLVKECKDEGLQVFATNVLGPDELASGRYTAANPTGGEISVPRFTLSQLMPLRPLHQALEDVAKGLRSRCEKPEIDTTQVAVQWVVSKGASPLCDVTTQTNAKAVTSCTGRDGWKLTPDEEAMLDAAADEVAKSRRRW</sequence>
<dbReference type="Gene3D" id="3.30.70.330">
    <property type="match status" value="1"/>
</dbReference>
<evidence type="ECO:0000313" key="6">
    <source>
        <dbReference type="Proteomes" id="UP001178507"/>
    </source>
</evidence>
<dbReference type="InterPro" id="IPR050791">
    <property type="entry name" value="Aldo-Keto_reductase"/>
</dbReference>
<proteinExistence type="predicted"/>
<dbReference type="PANTHER" id="PTHR43625:SF5">
    <property type="entry name" value="PYRIDOXAL REDUCTASE, CHLOROPLASTIC"/>
    <property type="match status" value="1"/>
</dbReference>
<dbReference type="InterPro" id="IPR000504">
    <property type="entry name" value="RRM_dom"/>
</dbReference>
<dbReference type="InterPro" id="IPR035979">
    <property type="entry name" value="RBD_domain_sf"/>
</dbReference>
<feature type="region of interest" description="Disordered" evidence="3">
    <location>
        <begin position="203"/>
        <end position="244"/>
    </location>
</feature>
<dbReference type="EMBL" id="CAUJNA010000031">
    <property type="protein sequence ID" value="CAJ1370641.1"/>
    <property type="molecule type" value="Genomic_DNA"/>
</dbReference>
<dbReference type="Gene3D" id="3.20.20.100">
    <property type="entry name" value="NADP-dependent oxidoreductase domain"/>
    <property type="match status" value="1"/>
</dbReference>
<dbReference type="Proteomes" id="UP001178507">
    <property type="component" value="Unassembled WGS sequence"/>
</dbReference>
<evidence type="ECO:0000259" key="4">
    <source>
        <dbReference type="PROSITE" id="PS50102"/>
    </source>
</evidence>